<protein>
    <recommendedName>
        <fullName evidence="2">RHD domain-containing protein</fullName>
    </recommendedName>
</protein>
<dbReference type="SUPFAM" id="SSF49417">
    <property type="entry name" value="p53-like transcription factors"/>
    <property type="match status" value="1"/>
</dbReference>
<gene>
    <name evidence="3" type="ORF">ACJMK2_038138</name>
</gene>
<dbReference type="PANTHER" id="PTHR24169">
    <property type="entry name" value="NUCLEAR FACTOR NF-KAPPA-B PROTEIN"/>
    <property type="match status" value="1"/>
</dbReference>
<dbReference type="InterPro" id="IPR011539">
    <property type="entry name" value="RHD_DNA_bind_dom"/>
</dbReference>
<keyword evidence="4" id="KW-1185">Reference proteome</keyword>
<dbReference type="PROSITE" id="PS50254">
    <property type="entry name" value="REL_2"/>
    <property type="match status" value="1"/>
</dbReference>
<dbReference type="PIRSF" id="PIRSF001716">
    <property type="entry name" value="Dorsal"/>
    <property type="match status" value="1"/>
</dbReference>
<dbReference type="PROSITE" id="PS01204">
    <property type="entry name" value="REL_1"/>
    <property type="match status" value="1"/>
</dbReference>
<dbReference type="Gene3D" id="2.60.40.10">
    <property type="entry name" value="Immunoglobulins"/>
    <property type="match status" value="1"/>
</dbReference>
<proteinExistence type="predicted"/>
<comment type="caution">
    <text evidence="3">The sequence shown here is derived from an EMBL/GenBank/DDBJ whole genome shotgun (WGS) entry which is preliminary data.</text>
</comment>
<evidence type="ECO:0000313" key="4">
    <source>
        <dbReference type="Proteomes" id="UP001634394"/>
    </source>
</evidence>
<dbReference type="InterPro" id="IPR014756">
    <property type="entry name" value="Ig_E-set"/>
</dbReference>
<evidence type="ECO:0000313" key="3">
    <source>
        <dbReference type="EMBL" id="KAL3875213.1"/>
    </source>
</evidence>
<dbReference type="CDD" id="cd07887">
    <property type="entry name" value="RHD-n_Dorsal_Dif"/>
    <property type="match status" value="1"/>
</dbReference>
<dbReference type="InterPro" id="IPR032397">
    <property type="entry name" value="RHD_dimer"/>
</dbReference>
<dbReference type="FunFam" id="2.60.40.10:FF:000046">
    <property type="entry name" value="Nuclear factor NF-kappa-B p105 subunit"/>
    <property type="match status" value="1"/>
</dbReference>
<dbReference type="CDD" id="cd01177">
    <property type="entry name" value="IPT_NFkappaB"/>
    <property type="match status" value="1"/>
</dbReference>
<dbReference type="PANTHER" id="PTHR24169:SF25">
    <property type="entry name" value="DORSAL-RELATED IMMUNITY FACTOR DIF-RELATED"/>
    <property type="match status" value="1"/>
</dbReference>
<dbReference type="InterPro" id="IPR037059">
    <property type="entry name" value="RHD_DNA_bind_dom_sf"/>
</dbReference>
<dbReference type="Gene3D" id="2.60.40.340">
    <property type="entry name" value="Rel homology domain (RHD), DNA-binding domain"/>
    <property type="match status" value="1"/>
</dbReference>
<reference evidence="3 4" key="1">
    <citation type="submission" date="2024-11" db="EMBL/GenBank/DDBJ databases">
        <title>Chromosome-level genome assembly of the freshwater bivalve Anodonta woodiana.</title>
        <authorList>
            <person name="Chen X."/>
        </authorList>
    </citation>
    <scope>NUCLEOTIDE SEQUENCE [LARGE SCALE GENOMIC DNA]</scope>
    <source>
        <strain evidence="3">MN2024</strain>
        <tissue evidence="3">Gills</tissue>
    </source>
</reference>
<dbReference type="AlphaFoldDB" id="A0ABD3WR15"/>
<dbReference type="Pfam" id="PF00554">
    <property type="entry name" value="RHD_DNA_bind"/>
    <property type="match status" value="1"/>
</dbReference>
<dbReference type="SMART" id="SM00429">
    <property type="entry name" value="IPT"/>
    <property type="match status" value="1"/>
</dbReference>
<sequence length="635" mass="70180">MSTNSGMHAGDIHQFLQSAGAGALDLLDSSSMSLIQQDPSILNQDLNLQAAIQDVQQQQVFGAPKAAVTKPKVTPSVNSSSAFRPAVRPGQGTAQPLVEIVEQPKSRGLRFRYECEGRSAGSIPGERSTTEKKTYPTIKIHNYNGPAVIVVSCVTKDEPYRPHPHNLVGKDCKKGVCTLRIRDTNTVTFPHLGIQCAKKKDVEDNLKQRQEINVDPYQTGFKHKSTNLDLNVVRLCFQVFLPDETGKITRIVPPVVSQCIHDKKALNDLVICRVDRTSGKSKGGDEVFLLCEKINRDDIRIRFFEERDEETVWENFGDFSQNDVHRQFAIVFRTPAYKDQYISKPVEVKMQLQRISDLDGSDPIPFTYMPEDPDPDRILEKRKRKANSSFFGDGAPISQEDLKQRLKLKASRSSTQSKPEMKIKQELMTPDIPKYAYDDFGIQDQGNLFGSDNTAGASAFSAVTNSQMDNSIIAQNSMSGGKVQYTSRSPATSQISTLSVSQMDNSNAMMSNAVGQQNAQNNPNQIVIDINNPSVMAQLQLLMLMSQQQKSNENIINDPNLQAAVAGNQGDFSSFDSMLANYLEQQPSGDVSMPSLGSMGDINLDNLAAFENVSAEGVPNFDETKEAINSLNQIK</sequence>
<dbReference type="InterPro" id="IPR013783">
    <property type="entry name" value="Ig-like_fold"/>
</dbReference>
<dbReference type="PRINTS" id="PR00057">
    <property type="entry name" value="NFKBTNSCPFCT"/>
</dbReference>
<dbReference type="InterPro" id="IPR033926">
    <property type="entry name" value="IPT_NFkappaB"/>
</dbReference>
<dbReference type="Proteomes" id="UP001634394">
    <property type="component" value="Unassembled WGS sequence"/>
</dbReference>
<dbReference type="InterPro" id="IPR030492">
    <property type="entry name" value="RHD_CS"/>
</dbReference>
<accession>A0ABD3WR15</accession>
<feature type="region of interest" description="Disordered" evidence="1">
    <location>
        <begin position="71"/>
        <end position="90"/>
    </location>
</feature>
<dbReference type="InterPro" id="IPR011363">
    <property type="entry name" value="Dif"/>
</dbReference>
<evidence type="ECO:0000256" key="1">
    <source>
        <dbReference type="SAM" id="MobiDB-lite"/>
    </source>
</evidence>
<feature type="domain" description="RHD" evidence="2">
    <location>
        <begin position="93"/>
        <end position="267"/>
    </location>
</feature>
<dbReference type="InterPro" id="IPR000451">
    <property type="entry name" value="NFkB/Dor"/>
</dbReference>
<dbReference type="InterPro" id="IPR002909">
    <property type="entry name" value="IPT_dom"/>
</dbReference>
<evidence type="ECO:0000259" key="2">
    <source>
        <dbReference type="PROSITE" id="PS50254"/>
    </source>
</evidence>
<dbReference type="Pfam" id="PF16179">
    <property type="entry name" value="RHD_dimer"/>
    <property type="match status" value="1"/>
</dbReference>
<dbReference type="EMBL" id="JBJQND010000006">
    <property type="protein sequence ID" value="KAL3875213.1"/>
    <property type="molecule type" value="Genomic_DNA"/>
</dbReference>
<organism evidence="3 4">
    <name type="scientific">Sinanodonta woodiana</name>
    <name type="common">Chinese pond mussel</name>
    <name type="synonym">Anodonta woodiana</name>
    <dbReference type="NCBI Taxonomy" id="1069815"/>
    <lineage>
        <taxon>Eukaryota</taxon>
        <taxon>Metazoa</taxon>
        <taxon>Spiralia</taxon>
        <taxon>Lophotrochozoa</taxon>
        <taxon>Mollusca</taxon>
        <taxon>Bivalvia</taxon>
        <taxon>Autobranchia</taxon>
        <taxon>Heteroconchia</taxon>
        <taxon>Palaeoheterodonta</taxon>
        <taxon>Unionida</taxon>
        <taxon>Unionoidea</taxon>
        <taxon>Unionidae</taxon>
        <taxon>Unioninae</taxon>
        <taxon>Sinanodonta</taxon>
    </lineage>
</organism>
<name>A0ABD3WR15_SINWO</name>
<dbReference type="InterPro" id="IPR008967">
    <property type="entry name" value="p53-like_TF_DNA-bd_sf"/>
</dbReference>
<dbReference type="SUPFAM" id="SSF81296">
    <property type="entry name" value="E set domains"/>
    <property type="match status" value="1"/>
</dbReference>